<dbReference type="InterPro" id="IPR036866">
    <property type="entry name" value="RibonucZ/Hydroxyglut_hydro"/>
</dbReference>
<comment type="caution">
    <text evidence="2">The sequence shown here is derived from an EMBL/GenBank/DDBJ whole genome shotgun (WGS) entry which is preliminary data.</text>
</comment>
<evidence type="ECO:0000256" key="1">
    <source>
        <dbReference type="SAM" id="MobiDB-lite"/>
    </source>
</evidence>
<feature type="region of interest" description="Disordered" evidence="1">
    <location>
        <begin position="238"/>
        <end position="258"/>
    </location>
</feature>
<evidence type="ECO:0000313" key="3">
    <source>
        <dbReference type="Proteomes" id="UP000324800"/>
    </source>
</evidence>
<reference evidence="2 3" key="1">
    <citation type="submission" date="2019-03" db="EMBL/GenBank/DDBJ databases">
        <title>Single cell metagenomics reveals metabolic interactions within the superorganism composed of flagellate Streblomastix strix and complex community of Bacteroidetes bacteria on its surface.</title>
        <authorList>
            <person name="Treitli S.C."/>
            <person name="Kolisko M."/>
            <person name="Husnik F."/>
            <person name="Keeling P."/>
            <person name="Hampl V."/>
        </authorList>
    </citation>
    <scope>NUCLEOTIDE SEQUENCE [LARGE SCALE GENOMIC DNA]</scope>
    <source>
        <strain evidence="2">ST1C</strain>
    </source>
</reference>
<dbReference type="Proteomes" id="UP000324800">
    <property type="component" value="Unassembled WGS sequence"/>
</dbReference>
<name>A0A5J4VWL3_9EUKA</name>
<dbReference type="SUPFAM" id="SSF56281">
    <property type="entry name" value="Metallo-hydrolase/oxidoreductase"/>
    <property type="match status" value="1"/>
</dbReference>
<dbReference type="GO" id="GO:0016787">
    <property type="term" value="F:hydrolase activity"/>
    <property type="evidence" value="ECO:0007669"/>
    <property type="project" value="UniProtKB-KW"/>
</dbReference>
<organism evidence="2 3">
    <name type="scientific">Streblomastix strix</name>
    <dbReference type="NCBI Taxonomy" id="222440"/>
    <lineage>
        <taxon>Eukaryota</taxon>
        <taxon>Metamonada</taxon>
        <taxon>Preaxostyla</taxon>
        <taxon>Oxymonadida</taxon>
        <taxon>Streblomastigidae</taxon>
        <taxon>Streblomastix</taxon>
    </lineage>
</organism>
<gene>
    <name evidence="2" type="ORF">EZS28_017360</name>
</gene>
<feature type="non-terminal residue" evidence="2">
    <location>
        <position position="1"/>
    </location>
</feature>
<accession>A0A5J4VWL3</accession>
<proteinExistence type="predicted"/>
<dbReference type="AlphaFoldDB" id="A0A5J4VWL3"/>
<keyword evidence="2" id="KW-0378">Hydrolase</keyword>
<dbReference type="Gene3D" id="3.60.15.10">
    <property type="entry name" value="Ribonuclease Z/Hydroxyacylglutathione hydrolase-like"/>
    <property type="match status" value="1"/>
</dbReference>
<evidence type="ECO:0000313" key="2">
    <source>
        <dbReference type="EMBL" id="KAA6387114.1"/>
    </source>
</evidence>
<sequence>HMIDPKVLQAGAEQVYGKEFLEEHYGEIVPVPQDRIIQIKEETIFKVGTNVELRVEPTSGHAPHHVFISLFLPNEKSGTQPDSYCRGIFTGDQFAAEYPFQRNHTRKFKFLTPQSTPPQFDPEQWKIALNRVGDLNPQLLYLTHFGVIEFEKKMIKIVASKLDSYVKLVDEAQKIAEKEEKKGQIKTIINDEYFKEKILPFVAEKKDYSKFIIQGDAKVLGMGLFVFYQKRRENQLKEKEKLDKEKEDKKDQKADEVK</sequence>
<dbReference type="EMBL" id="SNRW01004513">
    <property type="protein sequence ID" value="KAA6387114.1"/>
    <property type="molecule type" value="Genomic_DNA"/>
</dbReference>
<protein>
    <submittedName>
        <fullName evidence="2">Putative MBL fold metallo-hydrolase</fullName>
    </submittedName>
</protein>